<dbReference type="AlphaFoldDB" id="A0A1G8U7H0"/>
<dbReference type="Proteomes" id="UP000199093">
    <property type="component" value="Unassembled WGS sequence"/>
</dbReference>
<accession>A0A1G8U7H0</accession>
<gene>
    <name evidence="1" type="ORF">SAMN04487993_10376</name>
</gene>
<proteinExistence type="predicted"/>
<evidence type="ECO:0000313" key="2">
    <source>
        <dbReference type="Proteomes" id="UP000199093"/>
    </source>
</evidence>
<name>A0A1G8U7H0_9RHOB</name>
<protein>
    <submittedName>
        <fullName evidence="1">Uncharacterized protein</fullName>
    </submittedName>
</protein>
<keyword evidence="2" id="KW-1185">Reference proteome</keyword>
<dbReference type="RefSeq" id="WP_207543693.1">
    <property type="nucleotide sequence ID" value="NZ_FNEJ01000037.1"/>
</dbReference>
<reference evidence="1 2" key="1">
    <citation type="submission" date="2016-10" db="EMBL/GenBank/DDBJ databases">
        <authorList>
            <person name="de Groot N.N."/>
        </authorList>
    </citation>
    <scope>NUCLEOTIDE SEQUENCE [LARGE SCALE GENOMIC DNA]</scope>
    <source>
        <strain evidence="1 2">DSM 26424</strain>
    </source>
</reference>
<sequence>MPHSDKRSGTVAAMNPVRGMVAIATEDDGYTIIELLEDWDLEPGDAITWRNGYGLGSEVYVNVSKGTRAEVYVQNHSVSQANLRQQLLF</sequence>
<dbReference type="EMBL" id="FNEJ01000037">
    <property type="protein sequence ID" value="SDJ49738.1"/>
    <property type="molecule type" value="Genomic_DNA"/>
</dbReference>
<organism evidence="1 2">
    <name type="scientific">Salipiger marinus</name>
    <dbReference type="NCBI Taxonomy" id="555512"/>
    <lineage>
        <taxon>Bacteria</taxon>
        <taxon>Pseudomonadati</taxon>
        <taxon>Pseudomonadota</taxon>
        <taxon>Alphaproteobacteria</taxon>
        <taxon>Rhodobacterales</taxon>
        <taxon>Roseobacteraceae</taxon>
        <taxon>Salipiger</taxon>
    </lineage>
</organism>
<dbReference type="STRING" id="555512.SAMN04487993_10376"/>
<evidence type="ECO:0000313" key="1">
    <source>
        <dbReference type="EMBL" id="SDJ49738.1"/>
    </source>
</evidence>